<accession>A0A5E4BQW8</accession>
<name>A0A5E4BQW8_MARMO</name>
<dbReference type="AlphaFoldDB" id="A0A5E4BQW8"/>
<reference evidence="2" key="2">
    <citation type="submission" date="2020-08" db="EMBL/GenBank/DDBJ databases">
        <authorList>
            <person name="Shumante A."/>
            <person name="Zimin A.V."/>
            <person name="Puiu D."/>
            <person name="Salzberg S.L."/>
        </authorList>
    </citation>
    <scope>NUCLEOTIDE SEQUENCE</scope>
    <source>
        <strain evidence="2">WC2-LM</strain>
        <tissue evidence="2">Liver</tissue>
    </source>
</reference>
<evidence type="ECO:0000313" key="2">
    <source>
        <dbReference type="EMBL" id="KAF7474013.1"/>
    </source>
</evidence>
<feature type="compositionally biased region" description="Basic and acidic residues" evidence="1">
    <location>
        <begin position="22"/>
        <end position="35"/>
    </location>
</feature>
<gene>
    <name evidence="2" type="ORF">GHT09_015302</name>
    <name evidence="3" type="ORF">MONAX_5E038332</name>
</gene>
<dbReference type="EMBL" id="CABDUW010000602">
    <property type="protein sequence ID" value="VTJ72028.1"/>
    <property type="molecule type" value="Genomic_DNA"/>
</dbReference>
<keyword evidence="4" id="KW-1185">Reference proteome</keyword>
<protein>
    <submittedName>
        <fullName evidence="3">Uncharacterized protein</fullName>
    </submittedName>
</protein>
<organism evidence="3 4">
    <name type="scientific">Marmota monax</name>
    <name type="common">Woodchuck</name>
    <dbReference type="NCBI Taxonomy" id="9995"/>
    <lineage>
        <taxon>Eukaryota</taxon>
        <taxon>Metazoa</taxon>
        <taxon>Chordata</taxon>
        <taxon>Craniata</taxon>
        <taxon>Vertebrata</taxon>
        <taxon>Euteleostomi</taxon>
        <taxon>Mammalia</taxon>
        <taxon>Eutheria</taxon>
        <taxon>Euarchontoglires</taxon>
        <taxon>Glires</taxon>
        <taxon>Rodentia</taxon>
        <taxon>Sciuromorpha</taxon>
        <taxon>Sciuridae</taxon>
        <taxon>Xerinae</taxon>
        <taxon>Marmotini</taxon>
        <taxon>Marmota</taxon>
    </lineage>
</organism>
<dbReference type="EMBL" id="WJEC01004475">
    <property type="protein sequence ID" value="KAF7474013.1"/>
    <property type="molecule type" value="Genomic_DNA"/>
</dbReference>
<feature type="region of interest" description="Disordered" evidence="1">
    <location>
        <begin position="15"/>
        <end position="52"/>
    </location>
</feature>
<sequence length="52" mass="6115">MAMRRVWREEVAMLMLEGPQEEGVKKDRHEEKPQRPGETTMPRSCHGQQGHE</sequence>
<proteinExistence type="predicted"/>
<evidence type="ECO:0000313" key="4">
    <source>
        <dbReference type="Proteomes" id="UP000335636"/>
    </source>
</evidence>
<reference evidence="3 4" key="1">
    <citation type="submission" date="2019-04" db="EMBL/GenBank/DDBJ databases">
        <authorList>
            <person name="Alioto T."/>
            <person name="Alioto T."/>
        </authorList>
    </citation>
    <scope>NUCLEOTIDE SEQUENCE [LARGE SCALE GENOMIC DNA]</scope>
</reference>
<evidence type="ECO:0000256" key="1">
    <source>
        <dbReference type="SAM" id="MobiDB-lite"/>
    </source>
</evidence>
<dbReference type="Proteomes" id="UP000662637">
    <property type="component" value="Unassembled WGS sequence"/>
</dbReference>
<dbReference type="Proteomes" id="UP000335636">
    <property type="component" value="Unassembled WGS sequence"/>
</dbReference>
<evidence type="ECO:0000313" key="3">
    <source>
        <dbReference type="EMBL" id="VTJ72028.1"/>
    </source>
</evidence>